<evidence type="ECO:0000313" key="2">
    <source>
        <dbReference type="EMBL" id="KKN01521.1"/>
    </source>
</evidence>
<sequence length="74" mass="8735">MFGLILFLHITFVIFKHHKIVGFSTLYIPCFYLVCIYMIVKEHMRPQNTTIISNTNGYVQPVNIDERYGLYFAT</sequence>
<reference evidence="2" key="1">
    <citation type="journal article" date="2015" name="Nature">
        <title>Complex archaea that bridge the gap between prokaryotes and eukaryotes.</title>
        <authorList>
            <person name="Spang A."/>
            <person name="Saw J.H."/>
            <person name="Jorgensen S.L."/>
            <person name="Zaremba-Niedzwiedzka K."/>
            <person name="Martijn J."/>
            <person name="Lind A.E."/>
            <person name="van Eijk R."/>
            <person name="Schleper C."/>
            <person name="Guy L."/>
            <person name="Ettema T.J."/>
        </authorList>
    </citation>
    <scope>NUCLEOTIDE SEQUENCE</scope>
</reference>
<keyword evidence="1" id="KW-0812">Transmembrane</keyword>
<dbReference type="AlphaFoldDB" id="A0A0F9PKD7"/>
<organism evidence="2">
    <name type="scientific">marine sediment metagenome</name>
    <dbReference type="NCBI Taxonomy" id="412755"/>
    <lineage>
        <taxon>unclassified sequences</taxon>
        <taxon>metagenomes</taxon>
        <taxon>ecological metagenomes</taxon>
    </lineage>
</organism>
<evidence type="ECO:0000256" key="1">
    <source>
        <dbReference type="SAM" id="Phobius"/>
    </source>
</evidence>
<gene>
    <name evidence="2" type="ORF">LCGC14_1126890</name>
</gene>
<protein>
    <submittedName>
        <fullName evidence="2">Uncharacterized protein</fullName>
    </submittedName>
</protein>
<proteinExistence type="predicted"/>
<keyword evidence="1" id="KW-0472">Membrane</keyword>
<accession>A0A0F9PKD7</accession>
<name>A0A0F9PKD7_9ZZZZ</name>
<comment type="caution">
    <text evidence="2">The sequence shown here is derived from an EMBL/GenBank/DDBJ whole genome shotgun (WGS) entry which is preliminary data.</text>
</comment>
<dbReference type="EMBL" id="LAZR01005252">
    <property type="protein sequence ID" value="KKN01521.1"/>
    <property type="molecule type" value="Genomic_DNA"/>
</dbReference>
<feature type="transmembrane region" description="Helical" evidence="1">
    <location>
        <begin position="20"/>
        <end position="40"/>
    </location>
</feature>
<keyword evidence="1" id="KW-1133">Transmembrane helix</keyword>